<dbReference type="OrthoDB" id="770880at2"/>
<dbReference type="EMBL" id="CP017141">
    <property type="protein sequence ID" value="AOM75703.1"/>
    <property type="molecule type" value="Genomic_DNA"/>
</dbReference>
<dbReference type="KEGG" id="psty:BFS30_00045"/>
<accession>A0A1D7QAK9</accession>
<reference evidence="1 2" key="1">
    <citation type="submission" date="2016-08" db="EMBL/GenBank/DDBJ databases">
        <authorList>
            <person name="Seilhamer J.J."/>
        </authorList>
    </citation>
    <scope>NUCLEOTIDE SEQUENCE [LARGE SCALE GENOMIC DNA]</scope>
    <source>
        <strain evidence="1 2">DX4</strain>
    </source>
</reference>
<dbReference type="AlphaFoldDB" id="A0A1D7QAK9"/>
<evidence type="ECO:0000313" key="1">
    <source>
        <dbReference type="EMBL" id="AOM75703.1"/>
    </source>
</evidence>
<gene>
    <name evidence="1" type="ORF">BFS30_00045</name>
</gene>
<sequence>MNQKEVNDEYVNAVNKIETILKFDKSVYPTATDFINHLLGLAKENHFQVLTKDGSSLEDAIKG</sequence>
<dbReference type="Proteomes" id="UP000094313">
    <property type="component" value="Chromosome"/>
</dbReference>
<organism evidence="1 2">
    <name type="scientific">Pedobacter steynii</name>
    <dbReference type="NCBI Taxonomy" id="430522"/>
    <lineage>
        <taxon>Bacteria</taxon>
        <taxon>Pseudomonadati</taxon>
        <taxon>Bacteroidota</taxon>
        <taxon>Sphingobacteriia</taxon>
        <taxon>Sphingobacteriales</taxon>
        <taxon>Sphingobacteriaceae</taxon>
        <taxon>Pedobacter</taxon>
    </lineage>
</organism>
<name>A0A1D7QAK9_9SPHI</name>
<protein>
    <submittedName>
        <fullName evidence="1">Uncharacterized protein</fullName>
    </submittedName>
</protein>
<proteinExistence type="predicted"/>
<keyword evidence="2" id="KW-1185">Reference proteome</keyword>
<dbReference type="RefSeq" id="WP_069377401.1">
    <property type="nucleotide sequence ID" value="NZ_CP017141.1"/>
</dbReference>
<evidence type="ECO:0000313" key="2">
    <source>
        <dbReference type="Proteomes" id="UP000094313"/>
    </source>
</evidence>